<proteinExistence type="predicted"/>
<evidence type="ECO:0000256" key="1">
    <source>
        <dbReference type="SAM" id="Phobius"/>
    </source>
</evidence>
<dbReference type="RefSeq" id="WP_199384999.1">
    <property type="nucleotide sequence ID" value="NZ_JAEMHM010000012.1"/>
</dbReference>
<dbReference type="InterPro" id="IPR005133">
    <property type="entry name" value="PhaG_MnhG_YufB"/>
</dbReference>
<name>A0A8J7IQG0_9BACT</name>
<dbReference type="GO" id="GO:0098662">
    <property type="term" value="P:inorganic cation transmembrane transport"/>
    <property type="evidence" value="ECO:0007669"/>
    <property type="project" value="InterPro"/>
</dbReference>
<organism evidence="2 3">
    <name type="scientific">Geomesophilobacter sediminis</name>
    <dbReference type="NCBI Taxonomy" id="2798584"/>
    <lineage>
        <taxon>Bacteria</taxon>
        <taxon>Pseudomonadati</taxon>
        <taxon>Thermodesulfobacteriota</taxon>
        <taxon>Desulfuromonadia</taxon>
        <taxon>Geobacterales</taxon>
        <taxon>Geobacteraceae</taxon>
        <taxon>Geomesophilobacter</taxon>
    </lineage>
</organism>
<keyword evidence="1" id="KW-0472">Membrane</keyword>
<dbReference type="Proteomes" id="UP000636888">
    <property type="component" value="Unassembled WGS sequence"/>
</dbReference>
<evidence type="ECO:0000313" key="3">
    <source>
        <dbReference type="Proteomes" id="UP000636888"/>
    </source>
</evidence>
<dbReference type="EMBL" id="JAEMHM010000012">
    <property type="protein sequence ID" value="MBJ6726108.1"/>
    <property type="molecule type" value="Genomic_DNA"/>
</dbReference>
<keyword evidence="1" id="KW-1133">Transmembrane helix</keyword>
<keyword evidence="3" id="KW-1185">Reference proteome</keyword>
<dbReference type="Pfam" id="PF03334">
    <property type="entry name" value="PhaG_MnhG_YufB"/>
    <property type="match status" value="1"/>
</dbReference>
<feature type="transmembrane region" description="Helical" evidence="1">
    <location>
        <begin position="39"/>
        <end position="58"/>
    </location>
</feature>
<comment type="caution">
    <text evidence="2">The sequence shown here is derived from an EMBL/GenBank/DDBJ whole genome shotgun (WGS) entry which is preliminary data.</text>
</comment>
<dbReference type="AlphaFoldDB" id="A0A8J7IQG0"/>
<evidence type="ECO:0000313" key="2">
    <source>
        <dbReference type="EMBL" id="MBJ6726108.1"/>
    </source>
</evidence>
<keyword evidence="1" id="KW-0812">Transmembrane</keyword>
<feature type="transmembrane region" description="Helical" evidence="1">
    <location>
        <begin position="70"/>
        <end position="88"/>
    </location>
</feature>
<dbReference type="GO" id="GO:0015297">
    <property type="term" value="F:antiporter activity"/>
    <property type="evidence" value="ECO:0007669"/>
    <property type="project" value="InterPro"/>
</dbReference>
<feature type="transmembrane region" description="Helical" evidence="1">
    <location>
        <begin position="13"/>
        <end position="32"/>
    </location>
</feature>
<reference evidence="2" key="1">
    <citation type="submission" date="2020-12" db="EMBL/GenBank/DDBJ databases">
        <title>Geomonas sp. Red875, isolated from river sediment.</title>
        <authorList>
            <person name="Xu Z."/>
            <person name="Zhang Z."/>
            <person name="Masuda Y."/>
            <person name="Itoh H."/>
            <person name="Senoo K."/>
        </authorList>
    </citation>
    <scope>NUCLEOTIDE SEQUENCE</scope>
    <source>
        <strain evidence="2">Red875</strain>
    </source>
</reference>
<gene>
    <name evidence="2" type="ORF">JFN93_15425</name>
</gene>
<protein>
    <submittedName>
        <fullName evidence="2">Monovalent cation/H(+) antiporter subunit G</fullName>
    </submittedName>
</protein>
<accession>A0A8J7IQG0</accession>
<sequence length="99" mass="10364">MNGLAAAELLADLLLVMAAALALLCALGLLVMEGFHDKLHYLAPIVLATAAVVLAVFLQEGLNPSSIKALLVFLVVMISNPVLTYAAARADHLRKGGKE</sequence>